<evidence type="ECO:0000256" key="11">
    <source>
        <dbReference type="PROSITE-ProRule" id="PRU00278"/>
    </source>
</evidence>
<dbReference type="PANTHER" id="PTHR47529:SF1">
    <property type="entry name" value="PERIPLASMIC CHAPERONE PPID"/>
    <property type="match status" value="1"/>
</dbReference>
<dbReference type="GO" id="GO:0003755">
    <property type="term" value="F:peptidyl-prolyl cis-trans isomerase activity"/>
    <property type="evidence" value="ECO:0007669"/>
    <property type="project" value="UniProtKB-KW"/>
</dbReference>
<dbReference type="InterPro" id="IPR052029">
    <property type="entry name" value="PpiD_chaperone"/>
</dbReference>
<evidence type="ECO:0000313" key="15">
    <source>
        <dbReference type="Proteomes" id="UP000182769"/>
    </source>
</evidence>
<sequence>MLQDIRDKSQGVIVKVIIGVVIVTFALFGVEALVQSFTSTDTVAEVDGKEITRTQLLQASETQRRQLISMMGGQIDPAMLEENALQRRALDELIQRTVLMNQALSLNLGVSDAQVDAYLLQAEQFQTEGKFDQNKYLNFIRSLGFTPLAFKERIKQDVLIQQTRNALAGSEFVLPSQIEHIVALQNQKRNYDYIRYSLAEKTEQVNVTDDELREYYEQNKASFIAPEQVKLDYVVVSVADIQDKVEVSDAELNDAYQARVANFQGEERAASHILVDTESRTDEEAQARIDEIKAKLAAGQSFAELAAEYSDDLGSKDNGGDLGYVSRGIMVGDFEDALFAMKEVGQVDEVQTEFGYHLIQLNDISETEAPTLDEMRNELMDELIAQKAKDQLLSEHENITDLAYASDDLSAIAKAYGVAVLTTDYFGRNGGADEISSAPAVISAAYSPTVLEDGHNSDLIELSDEEVAVVRVNDHKPAAQQTFDEAKEAIASVMVQQKAVDELQASAEQALASGKGNWIRQEDVERGQDEVANLAFGLAHPSEGNVTTGVETTSNGDLVAIRLTSVIEGDSSVEESQKEIYQNYLSQTLSTMTLRAQQSTLQNAAEIVRN</sequence>
<dbReference type="RefSeq" id="WP_055461199.1">
    <property type="nucleotide sequence ID" value="NZ_CYHG01000001.1"/>
</dbReference>
<evidence type="ECO:0000256" key="9">
    <source>
        <dbReference type="ARBA" id="ARBA00040743"/>
    </source>
</evidence>
<proteinExistence type="inferred from homology"/>
<evidence type="ECO:0000256" key="4">
    <source>
        <dbReference type="ARBA" id="ARBA00022692"/>
    </source>
</evidence>
<reference evidence="15" key="1">
    <citation type="submission" date="2015-08" db="EMBL/GenBank/DDBJ databases">
        <authorList>
            <person name="Varghese N."/>
        </authorList>
    </citation>
    <scope>NUCLEOTIDE SEQUENCE [LARGE SCALE GENOMIC DNA]</scope>
    <source>
        <strain evidence="15">JCM 18476</strain>
    </source>
</reference>
<keyword evidence="5 12" id="KW-1133">Transmembrane helix</keyword>
<dbReference type="Pfam" id="PF13624">
    <property type="entry name" value="SurA_N_3"/>
    <property type="match status" value="1"/>
</dbReference>
<dbReference type="AlphaFoldDB" id="A0A0K6IFR8"/>
<evidence type="ECO:0000259" key="13">
    <source>
        <dbReference type="PROSITE" id="PS50198"/>
    </source>
</evidence>
<dbReference type="GO" id="GO:0005886">
    <property type="term" value="C:plasma membrane"/>
    <property type="evidence" value="ECO:0007669"/>
    <property type="project" value="UniProtKB-SubCell"/>
</dbReference>
<dbReference type="InterPro" id="IPR023058">
    <property type="entry name" value="PPIase_PpiC_CS"/>
</dbReference>
<dbReference type="SUPFAM" id="SSF109998">
    <property type="entry name" value="Triger factor/SurA peptide-binding domain-like"/>
    <property type="match status" value="1"/>
</dbReference>
<keyword evidence="11 14" id="KW-0413">Isomerase</keyword>
<evidence type="ECO:0000256" key="12">
    <source>
        <dbReference type="SAM" id="Phobius"/>
    </source>
</evidence>
<gene>
    <name evidence="14" type="ORF">Ga0061065_10142</name>
</gene>
<dbReference type="Gene3D" id="1.10.4030.10">
    <property type="entry name" value="Porin chaperone SurA, peptide-binding domain"/>
    <property type="match status" value="1"/>
</dbReference>
<evidence type="ECO:0000256" key="1">
    <source>
        <dbReference type="ARBA" id="ARBA00004382"/>
    </source>
</evidence>
<dbReference type="PANTHER" id="PTHR47529">
    <property type="entry name" value="PEPTIDYL-PROLYL CIS-TRANS ISOMERASE D"/>
    <property type="match status" value="1"/>
</dbReference>
<comment type="similarity">
    <text evidence="8">Belongs to the PpiD chaperone family.</text>
</comment>
<accession>A0A0K6IFR8</accession>
<evidence type="ECO:0000256" key="6">
    <source>
        <dbReference type="ARBA" id="ARBA00023136"/>
    </source>
</evidence>
<evidence type="ECO:0000256" key="7">
    <source>
        <dbReference type="ARBA" id="ARBA00023186"/>
    </source>
</evidence>
<protein>
    <recommendedName>
        <fullName evidence="9">Periplasmic chaperone PpiD</fullName>
    </recommendedName>
    <alternativeName>
        <fullName evidence="10">Periplasmic folding chaperone</fullName>
    </alternativeName>
</protein>
<evidence type="ECO:0000313" key="14">
    <source>
        <dbReference type="EMBL" id="CUB02212.1"/>
    </source>
</evidence>
<dbReference type="PROSITE" id="PS01096">
    <property type="entry name" value="PPIC_PPIASE_1"/>
    <property type="match status" value="1"/>
</dbReference>
<dbReference type="OrthoDB" id="9812372at2"/>
<dbReference type="EMBL" id="CYHG01000001">
    <property type="protein sequence ID" value="CUB02212.1"/>
    <property type="molecule type" value="Genomic_DNA"/>
</dbReference>
<keyword evidence="3" id="KW-0997">Cell inner membrane</keyword>
<dbReference type="PROSITE" id="PS50198">
    <property type="entry name" value="PPIC_PPIASE_2"/>
    <property type="match status" value="1"/>
</dbReference>
<keyword evidence="7" id="KW-0143">Chaperone</keyword>
<dbReference type="Pfam" id="PF13616">
    <property type="entry name" value="Rotamase_3"/>
    <property type="match status" value="1"/>
</dbReference>
<comment type="subcellular location">
    <subcellularLocation>
        <location evidence="1">Cell inner membrane</location>
        <topology evidence="1">Single-pass type II membrane protein</topology>
        <orientation evidence="1">Periplasmic side</orientation>
    </subcellularLocation>
</comment>
<dbReference type="InterPro" id="IPR000297">
    <property type="entry name" value="PPIase_PpiC"/>
</dbReference>
<keyword evidence="4 12" id="KW-0812">Transmembrane</keyword>
<evidence type="ECO:0000256" key="8">
    <source>
        <dbReference type="ARBA" id="ARBA00038408"/>
    </source>
</evidence>
<evidence type="ECO:0000256" key="10">
    <source>
        <dbReference type="ARBA" id="ARBA00042775"/>
    </source>
</evidence>
<keyword evidence="2" id="KW-1003">Cell membrane</keyword>
<dbReference type="Gene3D" id="3.10.50.40">
    <property type="match status" value="1"/>
</dbReference>
<name>A0A0K6IFR8_9GAMM</name>
<dbReference type="STRING" id="1137284.GCA_001418205_00041"/>
<evidence type="ECO:0000256" key="2">
    <source>
        <dbReference type="ARBA" id="ARBA00022475"/>
    </source>
</evidence>
<dbReference type="InterPro" id="IPR046357">
    <property type="entry name" value="PPIase_dom_sf"/>
</dbReference>
<organism evidence="14 15">
    <name type="scientific">Marinomonas fungiae</name>
    <dbReference type="NCBI Taxonomy" id="1137284"/>
    <lineage>
        <taxon>Bacteria</taxon>
        <taxon>Pseudomonadati</taxon>
        <taxon>Pseudomonadota</taxon>
        <taxon>Gammaproteobacteria</taxon>
        <taxon>Oceanospirillales</taxon>
        <taxon>Oceanospirillaceae</taxon>
        <taxon>Marinomonas</taxon>
    </lineage>
</organism>
<dbReference type="Proteomes" id="UP000182769">
    <property type="component" value="Unassembled WGS sequence"/>
</dbReference>
<keyword evidence="6 12" id="KW-0472">Membrane</keyword>
<dbReference type="SUPFAM" id="SSF54534">
    <property type="entry name" value="FKBP-like"/>
    <property type="match status" value="1"/>
</dbReference>
<feature type="transmembrane region" description="Helical" evidence="12">
    <location>
        <begin position="12"/>
        <end position="30"/>
    </location>
</feature>
<feature type="domain" description="PpiC" evidence="13">
    <location>
        <begin position="265"/>
        <end position="363"/>
    </location>
</feature>
<keyword evidence="11" id="KW-0697">Rotamase</keyword>
<evidence type="ECO:0000256" key="3">
    <source>
        <dbReference type="ARBA" id="ARBA00022519"/>
    </source>
</evidence>
<dbReference type="InterPro" id="IPR027304">
    <property type="entry name" value="Trigger_fact/SurA_dom_sf"/>
</dbReference>
<evidence type="ECO:0000256" key="5">
    <source>
        <dbReference type="ARBA" id="ARBA00022989"/>
    </source>
</evidence>
<keyword evidence="15" id="KW-1185">Reference proteome</keyword>